<dbReference type="GO" id="GO:0017004">
    <property type="term" value="P:cytochrome complex assembly"/>
    <property type="evidence" value="ECO:0007669"/>
    <property type="project" value="UniProtKB-KW"/>
</dbReference>
<dbReference type="InterPro" id="IPR002541">
    <property type="entry name" value="Cyt_c_assembly"/>
</dbReference>
<feature type="transmembrane region" description="Helical" evidence="7">
    <location>
        <begin position="43"/>
        <end position="69"/>
    </location>
</feature>
<feature type="transmembrane region" description="Helical" evidence="7">
    <location>
        <begin position="108"/>
        <end position="133"/>
    </location>
</feature>
<proteinExistence type="inferred from homology"/>
<feature type="transmembrane region" description="Helical" evidence="7">
    <location>
        <begin position="7"/>
        <end position="28"/>
    </location>
</feature>
<dbReference type="InterPro" id="IPR045062">
    <property type="entry name" value="Cyt_c_biogenesis_CcsA/CcmC"/>
</dbReference>
<evidence type="ECO:0000256" key="4">
    <source>
        <dbReference type="ARBA" id="ARBA00022748"/>
    </source>
</evidence>
<comment type="caution">
    <text evidence="9">The sequence shown here is derived from an EMBL/GenBank/DDBJ whole genome shotgun (WGS) entry which is preliminary data.</text>
</comment>
<dbReference type="PANTHER" id="PTHR30071">
    <property type="entry name" value="HEME EXPORTER PROTEIN C"/>
    <property type="match status" value="1"/>
</dbReference>
<accession>A0A133V9Z6</accession>
<protein>
    <recommendedName>
        <fullName evidence="8">Cytochrome c assembly protein domain-containing protein</fullName>
    </recommendedName>
</protein>
<evidence type="ECO:0000256" key="6">
    <source>
        <dbReference type="ARBA" id="ARBA00023136"/>
    </source>
</evidence>
<sequence length="227" mass="25142">MLEKINRAAILSALVAIPAVLFVAFQYAPVLTEGFTEPLAQKIFYFHVSSAIAGYLGFCVILVASILYLRTEDQNMDRWAISAAEVGVVLLTVTMLTGPIWAKAEWGVFWRFGDIKLMMVLILWLVYIGYMVLRANIRGEEGSRVAAVYAILGFVAVPISFLAQRLWRSLHPTVIVSGSGGMGPKVAVAFGVSVLAFIILFVALLLWRKRIEDAKSRIENIKSEMEV</sequence>
<comment type="similarity">
    <text evidence="2">Belongs to the CcmC/CycZ/HelC family.</text>
</comment>
<dbReference type="EMBL" id="LHXZ01000022">
    <property type="protein sequence ID" value="KXB03261.1"/>
    <property type="molecule type" value="Genomic_DNA"/>
</dbReference>
<dbReference type="GO" id="GO:0005886">
    <property type="term" value="C:plasma membrane"/>
    <property type="evidence" value="ECO:0007669"/>
    <property type="project" value="TreeGrafter"/>
</dbReference>
<evidence type="ECO:0000256" key="7">
    <source>
        <dbReference type="SAM" id="Phobius"/>
    </source>
</evidence>
<dbReference type="InterPro" id="IPR003557">
    <property type="entry name" value="Cyt_c_biogenesis_CcmC"/>
</dbReference>
<dbReference type="GO" id="GO:0020037">
    <property type="term" value="F:heme binding"/>
    <property type="evidence" value="ECO:0007669"/>
    <property type="project" value="InterPro"/>
</dbReference>
<keyword evidence="3 7" id="KW-0812">Transmembrane</keyword>
<comment type="subcellular location">
    <subcellularLocation>
        <location evidence="1">Membrane</location>
        <topology evidence="1">Multi-pass membrane protein</topology>
    </subcellularLocation>
</comment>
<evidence type="ECO:0000256" key="2">
    <source>
        <dbReference type="ARBA" id="ARBA00005840"/>
    </source>
</evidence>
<keyword evidence="5 7" id="KW-1133">Transmembrane helix</keyword>
<dbReference type="PANTHER" id="PTHR30071:SF1">
    <property type="entry name" value="CYTOCHROME B_B6 PROTEIN-RELATED"/>
    <property type="match status" value="1"/>
</dbReference>
<gene>
    <name evidence="9" type="ORF">AKJ45_02085</name>
</gene>
<dbReference type="GO" id="GO:0015232">
    <property type="term" value="F:heme transmembrane transporter activity"/>
    <property type="evidence" value="ECO:0007669"/>
    <property type="project" value="InterPro"/>
</dbReference>
<dbReference type="Pfam" id="PF01578">
    <property type="entry name" value="Cytochrom_C_asm"/>
    <property type="match status" value="1"/>
</dbReference>
<evidence type="ECO:0000313" key="10">
    <source>
        <dbReference type="Proteomes" id="UP000070565"/>
    </source>
</evidence>
<keyword evidence="4" id="KW-0201">Cytochrome c-type biogenesis</keyword>
<dbReference type="AlphaFoldDB" id="A0A133V9Z6"/>
<dbReference type="PRINTS" id="PR01386">
    <property type="entry name" value="CCMCBIOGNSIS"/>
</dbReference>
<feature type="transmembrane region" description="Helical" evidence="7">
    <location>
        <begin position="145"/>
        <end position="167"/>
    </location>
</feature>
<feature type="domain" description="Cytochrome c assembly protein" evidence="8">
    <location>
        <begin position="10"/>
        <end position="171"/>
    </location>
</feature>
<evidence type="ECO:0000259" key="8">
    <source>
        <dbReference type="Pfam" id="PF01578"/>
    </source>
</evidence>
<feature type="transmembrane region" description="Helical" evidence="7">
    <location>
        <begin position="81"/>
        <end position="102"/>
    </location>
</feature>
<organism evidence="9 10">
    <name type="scientific">candidate division MSBL1 archaeon SCGC-AAA261F19</name>
    <dbReference type="NCBI Taxonomy" id="1698275"/>
    <lineage>
        <taxon>Archaea</taxon>
        <taxon>Methanobacteriati</taxon>
        <taxon>Methanobacteriota</taxon>
        <taxon>candidate division MSBL1</taxon>
    </lineage>
</organism>
<evidence type="ECO:0000256" key="5">
    <source>
        <dbReference type="ARBA" id="ARBA00022989"/>
    </source>
</evidence>
<evidence type="ECO:0000313" key="9">
    <source>
        <dbReference type="EMBL" id="KXB03261.1"/>
    </source>
</evidence>
<reference evidence="9 10" key="1">
    <citation type="journal article" date="2016" name="Sci. Rep.">
        <title>Metabolic traits of an uncultured archaeal lineage -MSBL1- from brine pools of the Red Sea.</title>
        <authorList>
            <person name="Mwirichia R."/>
            <person name="Alam I."/>
            <person name="Rashid M."/>
            <person name="Vinu M."/>
            <person name="Ba-Alawi W."/>
            <person name="Anthony Kamau A."/>
            <person name="Kamanda Ngugi D."/>
            <person name="Goker M."/>
            <person name="Klenk H.P."/>
            <person name="Bajic V."/>
            <person name="Stingl U."/>
        </authorList>
    </citation>
    <scope>NUCLEOTIDE SEQUENCE [LARGE SCALE GENOMIC DNA]</scope>
    <source>
        <strain evidence="9">SCGC-AAA261F19</strain>
    </source>
</reference>
<dbReference type="Proteomes" id="UP000070565">
    <property type="component" value="Unassembled WGS sequence"/>
</dbReference>
<evidence type="ECO:0000256" key="1">
    <source>
        <dbReference type="ARBA" id="ARBA00004141"/>
    </source>
</evidence>
<feature type="transmembrane region" description="Helical" evidence="7">
    <location>
        <begin position="187"/>
        <end position="207"/>
    </location>
</feature>
<keyword evidence="6 7" id="KW-0472">Membrane</keyword>
<keyword evidence="10" id="KW-1185">Reference proteome</keyword>
<evidence type="ECO:0000256" key="3">
    <source>
        <dbReference type="ARBA" id="ARBA00022692"/>
    </source>
</evidence>
<name>A0A133V9Z6_9EURY</name>